<keyword evidence="2" id="KW-0812">Transmembrane</keyword>
<evidence type="ECO:0000313" key="3">
    <source>
        <dbReference type="EMBL" id="PTW59118.1"/>
    </source>
</evidence>
<feature type="transmembrane region" description="Helical" evidence="2">
    <location>
        <begin position="48"/>
        <end position="69"/>
    </location>
</feature>
<comment type="caution">
    <text evidence="3">The sequence shown here is derived from an EMBL/GenBank/DDBJ whole genome shotgun (WGS) entry which is preliminary data.</text>
</comment>
<evidence type="ECO:0000256" key="1">
    <source>
        <dbReference type="SAM" id="MobiDB-lite"/>
    </source>
</evidence>
<gene>
    <name evidence="3" type="ORF">C8N35_108155</name>
</gene>
<feature type="region of interest" description="Disordered" evidence="1">
    <location>
        <begin position="23"/>
        <end position="42"/>
    </location>
</feature>
<sequence>MQYHRGRPFGADDIDLTTHRVGARRETQNASQARPTSRGRLAGATRHWPAAAGIGTMVALTPVLASAATQSTKTSFAFGVAWLVFVAMVVVVVAMWRHFARRMLANLHPRWEDWG</sequence>
<keyword evidence="2" id="KW-0472">Membrane</keyword>
<keyword evidence="2" id="KW-1133">Transmembrane helix</keyword>
<name>A0A2T5V5T9_9HYPH</name>
<feature type="transmembrane region" description="Helical" evidence="2">
    <location>
        <begin position="75"/>
        <end position="96"/>
    </location>
</feature>
<proteinExistence type="predicted"/>
<accession>A0A2T5V5T9</accession>
<organism evidence="3 4">
    <name type="scientific">Breoghania corrubedonensis</name>
    <dbReference type="NCBI Taxonomy" id="665038"/>
    <lineage>
        <taxon>Bacteria</taxon>
        <taxon>Pseudomonadati</taxon>
        <taxon>Pseudomonadota</taxon>
        <taxon>Alphaproteobacteria</taxon>
        <taxon>Hyphomicrobiales</taxon>
        <taxon>Stappiaceae</taxon>
        <taxon>Breoghania</taxon>
    </lineage>
</organism>
<protein>
    <submittedName>
        <fullName evidence="3">Uncharacterized protein</fullName>
    </submittedName>
</protein>
<dbReference type="EMBL" id="QAYG01000008">
    <property type="protein sequence ID" value="PTW59118.1"/>
    <property type="molecule type" value="Genomic_DNA"/>
</dbReference>
<keyword evidence="4" id="KW-1185">Reference proteome</keyword>
<dbReference type="RefSeq" id="WP_146177429.1">
    <property type="nucleotide sequence ID" value="NZ_QAYG01000008.1"/>
</dbReference>
<dbReference type="AlphaFoldDB" id="A0A2T5V5T9"/>
<evidence type="ECO:0000313" key="4">
    <source>
        <dbReference type="Proteomes" id="UP000244081"/>
    </source>
</evidence>
<dbReference type="Proteomes" id="UP000244081">
    <property type="component" value="Unassembled WGS sequence"/>
</dbReference>
<evidence type="ECO:0000256" key="2">
    <source>
        <dbReference type="SAM" id="Phobius"/>
    </source>
</evidence>
<reference evidence="3 4" key="1">
    <citation type="submission" date="2018-04" db="EMBL/GenBank/DDBJ databases">
        <title>Genomic Encyclopedia of Archaeal and Bacterial Type Strains, Phase II (KMG-II): from individual species to whole genera.</title>
        <authorList>
            <person name="Goeker M."/>
        </authorList>
    </citation>
    <scope>NUCLEOTIDE SEQUENCE [LARGE SCALE GENOMIC DNA]</scope>
    <source>
        <strain evidence="3 4">DSM 23382</strain>
    </source>
</reference>